<proteinExistence type="predicted"/>
<dbReference type="Proteomes" id="UP000783863">
    <property type="component" value="Unassembled WGS sequence"/>
</dbReference>
<evidence type="ECO:0000259" key="1">
    <source>
        <dbReference type="Pfam" id="PF26297"/>
    </source>
</evidence>
<dbReference type="RefSeq" id="WP_220586514.1">
    <property type="nucleotide sequence ID" value="NZ_RKLQ01000001.1"/>
</dbReference>
<reference evidence="2" key="1">
    <citation type="submission" date="2021-06" db="EMBL/GenBank/DDBJ databases">
        <title>Halomicroarcula sp. F24A a new haloarchaeum isolated from saline soil.</title>
        <authorList>
            <person name="Duran-Viseras A."/>
            <person name="Sanchez-Porro C."/>
            <person name="Ventosa A."/>
        </authorList>
    </citation>
    <scope>NUCLEOTIDE SEQUENCE</scope>
    <source>
        <strain evidence="2">F24A</strain>
    </source>
</reference>
<gene>
    <name evidence="2" type="ORF">EGD98_01155</name>
</gene>
<protein>
    <recommendedName>
        <fullName evidence="1">DUF8081 domain-containing protein</fullName>
    </recommendedName>
</protein>
<evidence type="ECO:0000313" key="2">
    <source>
        <dbReference type="EMBL" id="MBX0302271.1"/>
    </source>
</evidence>
<organism evidence="2 3">
    <name type="scientific">Haloarcula salinisoli</name>
    <dbReference type="NCBI Taxonomy" id="2487746"/>
    <lineage>
        <taxon>Archaea</taxon>
        <taxon>Methanobacteriati</taxon>
        <taxon>Methanobacteriota</taxon>
        <taxon>Stenosarchaea group</taxon>
        <taxon>Halobacteria</taxon>
        <taxon>Halobacteriales</taxon>
        <taxon>Haloarculaceae</taxon>
        <taxon>Haloarcula</taxon>
    </lineage>
</organism>
<accession>A0A8J7YI13</accession>
<dbReference type="InterPro" id="IPR058394">
    <property type="entry name" value="DUF8081"/>
</dbReference>
<dbReference type="Pfam" id="PF26297">
    <property type="entry name" value="DUF8081"/>
    <property type="match status" value="1"/>
</dbReference>
<dbReference type="EMBL" id="RKLQ01000001">
    <property type="protein sequence ID" value="MBX0302271.1"/>
    <property type="molecule type" value="Genomic_DNA"/>
</dbReference>
<feature type="domain" description="DUF8081" evidence="1">
    <location>
        <begin position="6"/>
        <end position="73"/>
    </location>
</feature>
<comment type="caution">
    <text evidence="2">The sequence shown here is derived from an EMBL/GenBank/DDBJ whole genome shotgun (WGS) entry which is preliminary data.</text>
</comment>
<keyword evidence="3" id="KW-1185">Reference proteome</keyword>
<name>A0A8J7YI13_9EURY</name>
<sequence length="93" mass="10123">MTDEGYLVAVKPSARRVSARAGRWVNREGPTRLFDSKPLAREWARACSSAGATVWVQDAPAWAAGDADGYLVGRRFRDAGAERSGQQATITDR</sequence>
<dbReference type="AlphaFoldDB" id="A0A8J7YI13"/>
<evidence type="ECO:0000313" key="3">
    <source>
        <dbReference type="Proteomes" id="UP000783863"/>
    </source>
</evidence>